<protein>
    <recommendedName>
        <fullName evidence="4">Reverse transcriptase domain-containing protein</fullName>
    </recommendedName>
</protein>
<evidence type="ECO:0000313" key="2">
    <source>
        <dbReference type="EMBL" id="KAH1092322.1"/>
    </source>
</evidence>
<evidence type="ECO:0008006" key="4">
    <source>
        <dbReference type="Google" id="ProtNLM"/>
    </source>
</evidence>
<sequence length="335" mass="38016">MGHTNFGLILTLITSQGFSSEVFDHAYFGHVFTLSNHKLDRPIAKKHERVLVNAAWLRFLPHSRVEFATPGCSDHCPSIVCLERPVQSLAKPFQFFNFWAKHDRFLQLVAKSWQPTVVGDPMLKLFTKLKRLKSVLKMLNTEAFVKRNKHTVTFLFDAAGNWLKSFDQIFIVVLGFYQNLLGTVDSNAVECPDSLFQELLPKLSNNAYRVLNIPITNKDIKATILGRGIKKPLVLMVSRLSSSNLLGSTFIRGGSITDNTILAYELIRGYGRRHISPRCALKVDLQKAFDSLHWGFLLSILRAQGFPGKFLKWIEFFLTTPMFSVFLNGSLVGFF</sequence>
<keyword evidence="1" id="KW-0732">Signal</keyword>
<feature type="signal peptide" evidence="1">
    <location>
        <begin position="1"/>
        <end position="19"/>
    </location>
</feature>
<dbReference type="OrthoDB" id="1739308at2759"/>
<gene>
    <name evidence="2" type="ORF">J1N35_019579</name>
</gene>
<name>A0A9D3VSD1_9ROSI</name>
<comment type="caution">
    <text evidence="2">The sequence shown here is derived from an EMBL/GenBank/DDBJ whole genome shotgun (WGS) entry which is preliminary data.</text>
</comment>
<dbReference type="EMBL" id="JAIQCV010000006">
    <property type="protein sequence ID" value="KAH1092322.1"/>
    <property type="molecule type" value="Genomic_DNA"/>
</dbReference>
<dbReference type="Proteomes" id="UP000828251">
    <property type="component" value="Unassembled WGS sequence"/>
</dbReference>
<evidence type="ECO:0000313" key="3">
    <source>
        <dbReference type="Proteomes" id="UP000828251"/>
    </source>
</evidence>
<evidence type="ECO:0000256" key="1">
    <source>
        <dbReference type="SAM" id="SignalP"/>
    </source>
</evidence>
<dbReference type="PANTHER" id="PTHR33710">
    <property type="entry name" value="BNAC02G09200D PROTEIN"/>
    <property type="match status" value="1"/>
</dbReference>
<dbReference type="AlphaFoldDB" id="A0A9D3VSD1"/>
<feature type="chain" id="PRO_5039567816" description="Reverse transcriptase domain-containing protein" evidence="1">
    <location>
        <begin position="20"/>
        <end position="335"/>
    </location>
</feature>
<organism evidence="2 3">
    <name type="scientific">Gossypium stocksii</name>
    <dbReference type="NCBI Taxonomy" id="47602"/>
    <lineage>
        <taxon>Eukaryota</taxon>
        <taxon>Viridiplantae</taxon>
        <taxon>Streptophyta</taxon>
        <taxon>Embryophyta</taxon>
        <taxon>Tracheophyta</taxon>
        <taxon>Spermatophyta</taxon>
        <taxon>Magnoliopsida</taxon>
        <taxon>eudicotyledons</taxon>
        <taxon>Gunneridae</taxon>
        <taxon>Pentapetalae</taxon>
        <taxon>rosids</taxon>
        <taxon>malvids</taxon>
        <taxon>Malvales</taxon>
        <taxon>Malvaceae</taxon>
        <taxon>Malvoideae</taxon>
        <taxon>Gossypium</taxon>
    </lineage>
</organism>
<dbReference type="PANTHER" id="PTHR33710:SF71">
    <property type="entry name" value="ENDONUCLEASE_EXONUCLEASE_PHOSPHATASE DOMAIN-CONTAINING PROTEIN"/>
    <property type="match status" value="1"/>
</dbReference>
<proteinExistence type="predicted"/>
<reference evidence="2 3" key="1">
    <citation type="journal article" date="2021" name="Plant Biotechnol. J.">
        <title>Multi-omics assisted identification of the key and species-specific regulatory components of drought-tolerant mechanisms in Gossypium stocksii.</title>
        <authorList>
            <person name="Yu D."/>
            <person name="Ke L."/>
            <person name="Zhang D."/>
            <person name="Wu Y."/>
            <person name="Sun Y."/>
            <person name="Mei J."/>
            <person name="Sun J."/>
            <person name="Sun Y."/>
        </authorList>
    </citation>
    <scope>NUCLEOTIDE SEQUENCE [LARGE SCALE GENOMIC DNA]</scope>
    <source>
        <strain evidence="3">cv. E1</strain>
        <tissue evidence="2">Leaf</tissue>
    </source>
</reference>
<keyword evidence="3" id="KW-1185">Reference proteome</keyword>
<accession>A0A9D3VSD1</accession>